<dbReference type="Gene3D" id="1.10.274.20">
    <property type="entry name" value="Phenylalanine ammonia-lyase 1, domain 3"/>
    <property type="match status" value="1"/>
</dbReference>
<dbReference type="InterPro" id="IPR005922">
    <property type="entry name" value="Phe_NH3-lyase"/>
</dbReference>
<dbReference type="Proteomes" id="UP000027730">
    <property type="component" value="Unassembled WGS sequence"/>
</dbReference>
<sequence>MSPRKDLPDTRYPSSKHDPPTADSRPLTSSSLSSWKRVRRFLQGEVCIIDGDSLDIASVVAVAKYGTSAKLSTDDDLTERIDGSVRMLRTHLDQGHVVYGVSTGFGGSADTRSNNLEDLRGALIQHQNSGILIIHDIGRSQDASAKDNALQSRDIDLASSTNSMPTSWVRASMLIRCNSIIRGHSGVRMSVVQAILRLLNENIIPVVPLRGSISASGDLSPLSYIAAAIEGSPDVYVRVASGKIFSAAEALRDAGIECVRFQPKEGLGLLNGTAFSTATASLALYQSQEVALLSQILTAMSVEAMQGSAESFWPQIANMRPHPGQIESAANILSFLQGSKLAKCVGSSKDTNMTGLYQDRYPLRTSSQWIGPQLEDILHATTQIRTEINSTTDNPLMDVKSDHVLHGGNFQAAIVTSGMDRARLCLERLGKMLFSQATEIINPSLNGGLPANLCADNPSTSFTCKGIDINMAAYQSELGFLANPVGNHVQSAEMHNQAINSLALISSRYTLQALDTIYLMAAAHLFVLCQALDLRVLQIEFLRTMSAEVNRIVQKLLIGMQTSNGLCELLEDAIYTRMEAMWPTTNTADLDQRCKTTADAVMPDIIKVLSKASPTVSLDPTELVNFTTELQNQMQTQYEHKRHDLIDHHDETTPRFLGKAASRMYSFVRSDLGVSMHRGLIEHPTQPLPPDVEVEEPRKTIGSRISVIYEALRDGRGSAVLIACTEESLRDESSDAEFDR</sequence>
<dbReference type="NCBIfam" id="TIGR01226">
    <property type="entry name" value="phe_am_lyase"/>
    <property type="match status" value="1"/>
</dbReference>
<dbReference type="EMBL" id="KL584708">
    <property type="protein sequence ID" value="KEQ73658.1"/>
    <property type="molecule type" value="Genomic_DNA"/>
</dbReference>
<feature type="compositionally biased region" description="Basic and acidic residues" evidence="3">
    <location>
        <begin position="1"/>
        <end position="20"/>
    </location>
</feature>
<proteinExistence type="inferred from homology"/>
<dbReference type="RefSeq" id="XP_013427877.1">
    <property type="nucleotide sequence ID" value="XM_013572423.1"/>
</dbReference>
<dbReference type="SUPFAM" id="SSF48557">
    <property type="entry name" value="L-aspartase-like"/>
    <property type="match status" value="1"/>
</dbReference>
<dbReference type="STRING" id="1043004.A0A074WKS0"/>
<evidence type="ECO:0000256" key="1">
    <source>
        <dbReference type="ARBA" id="ARBA00007238"/>
    </source>
</evidence>
<dbReference type="CDD" id="cd00332">
    <property type="entry name" value="PAL-HAL"/>
    <property type="match status" value="1"/>
</dbReference>
<dbReference type="Gene3D" id="1.10.275.10">
    <property type="entry name" value="Fumarase/aspartase (N-terminal domain)"/>
    <property type="match status" value="1"/>
</dbReference>
<accession>A0A074WKS0</accession>
<dbReference type="Pfam" id="PF00221">
    <property type="entry name" value="Lyase_aromatic"/>
    <property type="match status" value="1"/>
</dbReference>
<comment type="similarity">
    <text evidence="1 2">Belongs to the PAL/histidase family.</text>
</comment>
<evidence type="ECO:0000256" key="2">
    <source>
        <dbReference type="RuleBase" id="RU003954"/>
    </source>
</evidence>
<dbReference type="InterPro" id="IPR023144">
    <property type="entry name" value="Phe_NH3-lyase_shielding_dom_sf"/>
</dbReference>
<dbReference type="GO" id="GO:0005737">
    <property type="term" value="C:cytoplasm"/>
    <property type="evidence" value="ECO:0007669"/>
    <property type="project" value="InterPro"/>
</dbReference>
<dbReference type="InterPro" id="IPR001106">
    <property type="entry name" value="Aromatic_Lyase"/>
</dbReference>
<dbReference type="GO" id="GO:0006559">
    <property type="term" value="P:L-phenylalanine catabolic process"/>
    <property type="evidence" value="ECO:0007669"/>
    <property type="project" value="InterPro"/>
</dbReference>
<dbReference type="InterPro" id="IPR008948">
    <property type="entry name" value="L-Aspartase-like"/>
</dbReference>
<organism evidence="4 5">
    <name type="scientific">Aureobasidium namibiae CBS 147.97</name>
    <dbReference type="NCBI Taxonomy" id="1043004"/>
    <lineage>
        <taxon>Eukaryota</taxon>
        <taxon>Fungi</taxon>
        <taxon>Dikarya</taxon>
        <taxon>Ascomycota</taxon>
        <taxon>Pezizomycotina</taxon>
        <taxon>Dothideomycetes</taxon>
        <taxon>Dothideomycetidae</taxon>
        <taxon>Dothideales</taxon>
        <taxon>Saccotheciaceae</taxon>
        <taxon>Aureobasidium</taxon>
    </lineage>
</organism>
<dbReference type="GeneID" id="25410179"/>
<gene>
    <name evidence="4" type="ORF">M436DRAFT_44604</name>
</gene>
<dbReference type="OrthoDB" id="10051290at2759"/>
<protein>
    <submittedName>
        <fullName evidence="4">Phenylalanine ammonia-lyase</fullName>
    </submittedName>
</protein>
<dbReference type="PROSITE" id="PS00488">
    <property type="entry name" value="PAL_HISTIDASE"/>
    <property type="match status" value="1"/>
</dbReference>
<dbReference type="AlphaFoldDB" id="A0A074WKS0"/>
<evidence type="ECO:0000313" key="4">
    <source>
        <dbReference type="EMBL" id="KEQ73658.1"/>
    </source>
</evidence>
<keyword evidence="5" id="KW-1185">Reference proteome</keyword>
<dbReference type="PANTHER" id="PTHR10362">
    <property type="entry name" value="HISTIDINE AMMONIA-LYASE"/>
    <property type="match status" value="1"/>
</dbReference>
<reference evidence="4 5" key="1">
    <citation type="journal article" date="2014" name="BMC Genomics">
        <title>Genome sequencing of four Aureobasidium pullulans varieties: biotechnological potential, stress tolerance, and description of new species.</title>
        <authorList>
            <person name="Gostin Ar C."/>
            <person name="Ohm R.A."/>
            <person name="Kogej T."/>
            <person name="Sonjak S."/>
            <person name="Turk M."/>
            <person name="Zajc J."/>
            <person name="Zalar P."/>
            <person name="Grube M."/>
            <person name="Sun H."/>
            <person name="Han J."/>
            <person name="Sharma A."/>
            <person name="Chiniquy J."/>
            <person name="Ngan C.Y."/>
            <person name="Lipzen A."/>
            <person name="Barry K."/>
            <person name="Grigoriev I.V."/>
            <person name="Gunde-Cimerman N."/>
        </authorList>
    </citation>
    <scope>NUCLEOTIDE SEQUENCE [LARGE SCALE GENOMIC DNA]</scope>
    <source>
        <strain evidence="4 5">CBS 147.97</strain>
    </source>
</reference>
<feature type="region of interest" description="Disordered" evidence="3">
    <location>
        <begin position="1"/>
        <end position="29"/>
    </location>
</feature>
<dbReference type="Gene3D" id="1.20.200.10">
    <property type="entry name" value="Fumarase/aspartase (Central domain)"/>
    <property type="match status" value="1"/>
</dbReference>
<dbReference type="InterPro" id="IPR022313">
    <property type="entry name" value="Phe/His_NH3-lyase_AS"/>
</dbReference>
<dbReference type="HOGENOM" id="CLU_014801_3_1_1"/>
<name>A0A074WKS0_9PEZI</name>
<evidence type="ECO:0000313" key="5">
    <source>
        <dbReference type="Proteomes" id="UP000027730"/>
    </source>
</evidence>
<evidence type="ECO:0000256" key="3">
    <source>
        <dbReference type="SAM" id="MobiDB-lite"/>
    </source>
</evidence>
<keyword evidence="2 4" id="KW-0456">Lyase</keyword>
<dbReference type="GO" id="GO:0016841">
    <property type="term" value="F:ammonia-lyase activity"/>
    <property type="evidence" value="ECO:0007669"/>
    <property type="project" value="InterPro"/>
</dbReference>
<dbReference type="InterPro" id="IPR024083">
    <property type="entry name" value="Fumarase/histidase_N"/>
</dbReference>